<reference evidence="5 6" key="1">
    <citation type="submission" date="2017-06" db="EMBL/GenBank/DDBJ databases">
        <authorList>
            <consortium name="Pathogen Informatics"/>
        </authorList>
    </citation>
    <scope>NUCLEOTIDE SEQUENCE [LARGE SCALE GENOMIC DNA]</scope>
    <source>
        <strain evidence="5 6">NCTC13039</strain>
    </source>
</reference>
<dbReference type="InterPro" id="IPR049492">
    <property type="entry name" value="BD-FAE-like_dom"/>
</dbReference>
<dbReference type="PANTHER" id="PTHR48081:SF13">
    <property type="entry name" value="ALPHA_BETA HYDROLASE"/>
    <property type="match status" value="1"/>
</dbReference>
<gene>
    <name evidence="5" type="primary">lip2</name>
    <name evidence="5" type="ORF">SAMEA4475696_00357</name>
</gene>
<dbReference type="SUPFAM" id="SSF53474">
    <property type="entry name" value="alpha/beta-Hydrolases"/>
    <property type="match status" value="1"/>
</dbReference>
<dbReference type="KEGG" id="dco:SAMEA4475696_0357"/>
<feature type="domain" description="BD-FAE-like" evidence="4">
    <location>
        <begin position="67"/>
        <end position="289"/>
    </location>
</feature>
<evidence type="ECO:0000259" key="4">
    <source>
        <dbReference type="Pfam" id="PF20434"/>
    </source>
</evidence>
<dbReference type="Pfam" id="PF20434">
    <property type="entry name" value="BD-FAE"/>
    <property type="match status" value="1"/>
</dbReference>
<dbReference type="AlphaFoldDB" id="A0A239V702"/>
<dbReference type="STRING" id="1121387.GCA_000429885_01357"/>
<dbReference type="EMBL" id="LT906453">
    <property type="protein sequence ID" value="SNV18051.1"/>
    <property type="molecule type" value="Genomic_DNA"/>
</dbReference>
<feature type="compositionally biased region" description="Low complexity" evidence="2">
    <location>
        <begin position="244"/>
        <end position="254"/>
    </location>
</feature>
<dbReference type="RefSeq" id="WP_051277543.1">
    <property type="nucleotide sequence ID" value="NZ_LT906453.1"/>
</dbReference>
<evidence type="ECO:0000256" key="3">
    <source>
        <dbReference type="SAM" id="SignalP"/>
    </source>
</evidence>
<keyword evidence="3" id="KW-0732">Signal</keyword>
<feature type="signal peptide" evidence="3">
    <location>
        <begin position="1"/>
        <end position="25"/>
    </location>
</feature>
<feature type="chain" id="PRO_5011298720" evidence="3">
    <location>
        <begin position="26"/>
        <end position="335"/>
    </location>
</feature>
<evidence type="ECO:0000256" key="1">
    <source>
        <dbReference type="ARBA" id="ARBA00022801"/>
    </source>
</evidence>
<evidence type="ECO:0000313" key="6">
    <source>
        <dbReference type="Proteomes" id="UP000242637"/>
    </source>
</evidence>
<accession>A0A239V702</accession>
<keyword evidence="6" id="KW-1185">Reference proteome</keyword>
<protein>
    <submittedName>
        <fullName evidence="5">Lipase 2</fullName>
        <ecNumber evidence="5">3.1.1.3</ecNumber>
    </submittedName>
</protein>
<dbReference type="GO" id="GO:0004806">
    <property type="term" value="F:triacylglycerol lipase activity"/>
    <property type="evidence" value="ECO:0007669"/>
    <property type="project" value="UniProtKB-EC"/>
</dbReference>
<name>A0A239V702_9MICO</name>
<dbReference type="EC" id="3.1.1.3" evidence="5"/>
<evidence type="ECO:0000313" key="5">
    <source>
        <dbReference type="EMBL" id="SNV18051.1"/>
    </source>
</evidence>
<dbReference type="OrthoDB" id="9803828at2"/>
<keyword evidence="1 5" id="KW-0378">Hydrolase</keyword>
<feature type="region of interest" description="Disordered" evidence="2">
    <location>
        <begin position="222"/>
        <end position="260"/>
    </location>
</feature>
<dbReference type="Proteomes" id="UP000242637">
    <property type="component" value="Chromosome 1"/>
</dbReference>
<evidence type="ECO:0000256" key="2">
    <source>
        <dbReference type="SAM" id="MobiDB-lite"/>
    </source>
</evidence>
<organism evidence="5 6">
    <name type="scientific">Dermatophilus congolensis</name>
    <dbReference type="NCBI Taxonomy" id="1863"/>
    <lineage>
        <taxon>Bacteria</taxon>
        <taxon>Bacillati</taxon>
        <taxon>Actinomycetota</taxon>
        <taxon>Actinomycetes</taxon>
        <taxon>Micrococcales</taxon>
        <taxon>Dermatophilaceae</taxon>
        <taxon>Dermatophilus</taxon>
    </lineage>
</organism>
<dbReference type="PANTHER" id="PTHR48081">
    <property type="entry name" value="AB HYDROLASE SUPERFAMILY PROTEIN C4A8.06C"/>
    <property type="match status" value="1"/>
</dbReference>
<sequence length="335" mass="35166">MSTAPPRRVRAVAALAGILLTSACAVPLTPQEYASQHPTVTAQPTPITPQHLLDQPYVAKGDPRQRLDLTVPPGQKGRIPVVMFIHGGAWSGGDPRSFESSKNANFAALRSALLAQGWATASIGYRLTPEAVMPAQLHDVKAATRWLHAHAGRYGLDPQRIAVIGESAGGHLAQLLGTTRGNPSAEGTIGISKASSSVAAVVSLYGVSDLITLVKHRVDAGCGPGDHGPDSPEGKLIGGKDPADAANADAADAASPITQTSRNSAPTLFLHGTHDCIVPQAQSERAATALRNNQVNTEVHLIDAGHADPTFYTTPEIRAHIITFLKHHFTTPTNR</sequence>
<dbReference type="PROSITE" id="PS51257">
    <property type="entry name" value="PROKAR_LIPOPROTEIN"/>
    <property type="match status" value="1"/>
</dbReference>
<dbReference type="InterPro" id="IPR029058">
    <property type="entry name" value="AB_hydrolase_fold"/>
</dbReference>
<dbReference type="Gene3D" id="3.40.50.1820">
    <property type="entry name" value="alpha/beta hydrolase"/>
    <property type="match status" value="1"/>
</dbReference>
<dbReference type="GeneID" id="63458650"/>
<proteinExistence type="predicted"/>
<dbReference type="InterPro" id="IPR050300">
    <property type="entry name" value="GDXG_lipolytic_enzyme"/>
</dbReference>